<keyword evidence="2" id="KW-1185">Reference proteome</keyword>
<dbReference type="RefSeq" id="WP_369703618.1">
    <property type="nucleotide sequence ID" value="NZ_JBGEWD010000004.1"/>
</dbReference>
<dbReference type="EMBL" id="JBGEWD010000004">
    <property type="protein sequence ID" value="MEY7999731.1"/>
    <property type="molecule type" value="Genomic_DNA"/>
</dbReference>
<protein>
    <submittedName>
        <fullName evidence="1">Uncharacterized protein</fullName>
    </submittedName>
</protein>
<gene>
    <name evidence="1" type="ORF">AB8U03_05830</name>
</gene>
<proteinExistence type="predicted"/>
<sequence length="67" mass="7701">MEIRPKPEMIINWAVKIGFKLEKQVELLPYHYGLIFKKDLKFSAFPLPLSCFDKLSFSGLTAPNTTV</sequence>
<evidence type="ECO:0000313" key="1">
    <source>
        <dbReference type="EMBL" id="MEY7999731.1"/>
    </source>
</evidence>
<evidence type="ECO:0000313" key="2">
    <source>
        <dbReference type="Proteomes" id="UP001564657"/>
    </source>
</evidence>
<name>A0ABV4BQ22_9CLOT</name>
<organism evidence="1 2">
    <name type="scientific">Clostridium moutaii</name>
    <dbReference type="NCBI Taxonomy" id="3240932"/>
    <lineage>
        <taxon>Bacteria</taxon>
        <taxon>Bacillati</taxon>
        <taxon>Bacillota</taxon>
        <taxon>Clostridia</taxon>
        <taxon>Eubacteriales</taxon>
        <taxon>Clostridiaceae</taxon>
        <taxon>Clostridium</taxon>
    </lineage>
</organism>
<reference evidence="1 2" key="1">
    <citation type="submission" date="2024-08" db="EMBL/GenBank/DDBJ databases">
        <title>Clostridium lapicellarii sp. nov., and Clostridium renhuaiense sp. nov., two species isolated from the mud in a fermentation cellar used for producing sauce-flavour Chinese liquors.</title>
        <authorList>
            <person name="Yang F."/>
            <person name="Wang H."/>
            <person name="Chen L.Q."/>
            <person name="Zhou N."/>
            <person name="Lu J.J."/>
            <person name="Pu X.X."/>
            <person name="Wan B."/>
            <person name="Wang L."/>
            <person name="Liu S.J."/>
        </authorList>
    </citation>
    <scope>NUCLEOTIDE SEQUENCE [LARGE SCALE GENOMIC DNA]</scope>
    <source>
        <strain evidence="1 2">MT-5</strain>
    </source>
</reference>
<accession>A0ABV4BQ22</accession>
<comment type="caution">
    <text evidence="1">The sequence shown here is derived from an EMBL/GenBank/DDBJ whole genome shotgun (WGS) entry which is preliminary data.</text>
</comment>
<dbReference type="Proteomes" id="UP001564657">
    <property type="component" value="Unassembled WGS sequence"/>
</dbReference>